<evidence type="ECO:0000313" key="3">
    <source>
        <dbReference type="Proteomes" id="UP000703661"/>
    </source>
</evidence>
<keyword evidence="3" id="KW-1185">Reference proteome</keyword>
<comment type="caution">
    <text evidence="2">The sequence shown here is derived from an EMBL/GenBank/DDBJ whole genome shotgun (WGS) entry which is preliminary data.</text>
</comment>
<accession>A0A9P6MF81</accession>
<name>A0A9P6MF81_9FUNG</name>
<feature type="compositionally biased region" description="Polar residues" evidence="1">
    <location>
        <begin position="231"/>
        <end position="246"/>
    </location>
</feature>
<feature type="compositionally biased region" description="Polar residues" evidence="1">
    <location>
        <begin position="173"/>
        <end position="189"/>
    </location>
</feature>
<dbReference type="AlphaFoldDB" id="A0A9P6MF81"/>
<feature type="region of interest" description="Disordered" evidence="1">
    <location>
        <begin position="57"/>
        <end position="78"/>
    </location>
</feature>
<feature type="region of interest" description="Disordered" evidence="1">
    <location>
        <begin position="169"/>
        <end position="260"/>
    </location>
</feature>
<sequence length="536" mass="58454">MEWDLVGPVTDRDGCLHRRLGQWVGDRRGSTDDIRDMDVDGAETAHQLERTADHIHCSDQARGPRSSDQPHLRQYHNHSVRRTVWRHEVTTVNGSGGQDLETLSCHGYQVEDDIRSIRIQSCGCAIPKDAAPVGVVTGPILLPAPGSDLGSTSNRSVCLASERTASLFHDMETSPSGVQPRCSASSLEGSGQLVPLPALEPHSAGAPAVEAGEAGGNNSDSVLAIGDLVPNGQSNGDGPSVTNPQELRSAPTRESDRYTREESALESIGLASKRACLDTAGLIPSARKLIFGNACAIRTDKHYAAAQKEFIAWLELGTFEDGINSAVPIINWLCLIQAERNLRWSTVMSKKSAIIALFAEPTIVTKDPVFVAFMNAVKKVTVHDSKAIDFNIKPVLEHFRSLPSNDTMELQDLIRKLCWLLGLCGFMRPDDIACIDVSRSTMVNGRLQLAVVFPKEKRDKQRIIKYVTISPHVDKALCPISAYQAYVARLPQPLVPVPHQKDPSHSIVPLIRYLHDASKATGAVRIGVLHNEISRL</sequence>
<evidence type="ECO:0000313" key="2">
    <source>
        <dbReference type="EMBL" id="KAF9996360.1"/>
    </source>
</evidence>
<evidence type="ECO:0000256" key="1">
    <source>
        <dbReference type="SAM" id="MobiDB-lite"/>
    </source>
</evidence>
<dbReference type="Proteomes" id="UP000703661">
    <property type="component" value="Unassembled WGS sequence"/>
</dbReference>
<proteinExistence type="predicted"/>
<gene>
    <name evidence="2" type="ORF">BGZ80_007264</name>
</gene>
<dbReference type="EMBL" id="JAAAID010003692">
    <property type="protein sequence ID" value="KAF9996360.1"/>
    <property type="molecule type" value="Genomic_DNA"/>
</dbReference>
<feature type="compositionally biased region" description="Basic and acidic residues" evidence="1">
    <location>
        <begin position="251"/>
        <end position="260"/>
    </location>
</feature>
<reference evidence="2" key="1">
    <citation type="journal article" date="2020" name="Fungal Divers.">
        <title>Resolving the Mortierellaceae phylogeny through synthesis of multi-gene phylogenetics and phylogenomics.</title>
        <authorList>
            <person name="Vandepol N."/>
            <person name="Liber J."/>
            <person name="Desiro A."/>
            <person name="Na H."/>
            <person name="Kennedy M."/>
            <person name="Barry K."/>
            <person name="Grigoriev I.V."/>
            <person name="Miller A.N."/>
            <person name="O'Donnell K."/>
            <person name="Stajich J.E."/>
            <person name="Bonito G."/>
        </authorList>
    </citation>
    <scope>NUCLEOTIDE SEQUENCE</scope>
    <source>
        <strain evidence="2">NRRL 2769</strain>
    </source>
</reference>
<protein>
    <submittedName>
        <fullName evidence="2">Uncharacterized protein</fullName>
    </submittedName>
</protein>
<organism evidence="2 3">
    <name type="scientific">Entomortierella chlamydospora</name>
    <dbReference type="NCBI Taxonomy" id="101097"/>
    <lineage>
        <taxon>Eukaryota</taxon>
        <taxon>Fungi</taxon>
        <taxon>Fungi incertae sedis</taxon>
        <taxon>Mucoromycota</taxon>
        <taxon>Mortierellomycotina</taxon>
        <taxon>Mortierellomycetes</taxon>
        <taxon>Mortierellales</taxon>
        <taxon>Mortierellaceae</taxon>
        <taxon>Entomortierella</taxon>
    </lineage>
</organism>
<feature type="non-terminal residue" evidence="2">
    <location>
        <position position="536"/>
    </location>
</feature>